<keyword evidence="1" id="KW-0479">Metal-binding</keyword>
<evidence type="ECO:0000256" key="3">
    <source>
        <dbReference type="ARBA" id="ARBA00022833"/>
    </source>
</evidence>
<organism evidence="6 7">
    <name type="scientific">Puccinia sorghi</name>
    <dbReference type="NCBI Taxonomy" id="27349"/>
    <lineage>
        <taxon>Eukaryota</taxon>
        <taxon>Fungi</taxon>
        <taxon>Dikarya</taxon>
        <taxon>Basidiomycota</taxon>
        <taxon>Pucciniomycotina</taxon>
        <taxon>Pucciniomycetes</taxon>
        <taxon>Pucciniales</taxon>
        <taxon>Pucciniaceae</taxon>
        <taxon>Puccinia</taxon>
    </lineage>
</organism>
<keyword evidence="2 4" id="KW-0863">Zinc-finger</keyword>
<sequence>KLSIWMPKKALTRTQTQTQLQQNPEVINLDAKEGSDKNSNPNLVPAQQSWVWTHFCEMEDGAEAVFQVLVNTNICGRMIRKDQSGSTKGFHEHLMRVH</sequence>
<dbReference type="PROSITE" id="PS50808">
    <property type="entry name" value="ZF_BED"/>
    <property type="match status" value="1"/>
</dbReference>
<evidence type="ECO:0000256" key="4">
    <source>
        <dbReference type="PROSITE-ProRule" id="PRU00027"/>
    </source>
</evidence>
<dbReference type="AlphaFoldDB" id="A0A0L6VEU8"/>
<evidence type="ECO:0000256" key="1">
    <source>
        <dbReference type="ARBA" id="ARBA00022723"/>
    </source>
</evidence>
<evidence type="ECO:0000313" key="6">
    <source>
        <dbReference type="EMBL" id="KNZ58630.1"/>
    </source>
</evidence>
<dbReference type="GO" id="GO:0003677">
    <property type="term" value="F:DNA binding"/>
    <property type="evidence" value="ECO:0007669"/>
    <property type="project" value="InterPro"/>
</dbReference>
<feature type="non-terminal residue" evidence="6">
    <location>
        <position position="1"/>
    </location>
</feature>
<evidence type="ECO:0000313" key="7">
    <source>
        <dbReference type="Proteomes" id="UP000037035"/>
    </source>
</evidence>
<keyword evidence="7" id="KW-1185">Reference proteome</keyword>
<proteinExistence type="predicted"/>
<gene>
    <name evidence="6" type="ORF">VP01_1892g6</name>
</gene>
<evidence type="ECO:0000259" key="5">
    <source>
        <dbReference type="PROSITE" id="PS50808"/>
    </source>
</evidence>
<reference evidence="6 7" key="1">
    <citation type="submission" date="2015-08" db="EMBL/GenBank/DDBJ databases">
        <title>Next Generation Sequencing and Analysis of the Genome of Puccinia sorghi L Schw, the Causal Agent of Maize Common Rust.</title>
        <authorList>
            <person name="Rochi L."/>
            <person name="Burguener G."/>
            <person name="Darino M."/>
            <person name="Turjanski A."/>
            <person name="Kreff E."/>
            <person name="Dieguez M.J."/>
            <person name="Sacco F."/>
        </authorList>
    </citation>
    <scope>NUCLEOTIDE SEQUENCE [LARGE SCALE GENOMIC DNA]</scope>
    <source>
        <strain evidence="6 7">RO10H11247</strain>
    </source>
</reference>
<dbReference type="OrthoDB" id="191080at2759"/>
<keyword evidence="3" id="KW-0862">Zinc</keyword>
<dbReference type="EMBL" id="LAVV01006717">
    <property type="protein sequence ID" value="KNZ58630.1"/>
    <property type="molecule type" value="Genomic_DNA"/>
</dbReference>
<name>A0A0L6VEU8_9BASI</name>
<dbReference type="VEuPathDB" id="FungiDB:VP01_1892g6"/>
<dbReference type="Proteomes" id="UP000037035">
    <property type="component" value="Unassembled WGS sequence"/>
</dbReference>
<dbReference type="GO" id="GO:0008270">
    <property type="term" value="F:zinc ion binding"/>
    <property type="evidence" value="ECO:0007669"/>
    <property type="project" value="UniProtKB-KW"/>
</dbReference>
<protein>
    <recommendedName>
        <fullName evidence="5">BED-type domain-containing protein</fullName>
    </recommendedName>
</protein>
<comment type="caution">
    <text evidence="6">The sequence shown here is derived from an EMBL/GenBank/DDBJ whole genome shotgun (WGS) entry which is preliminary data.</text>
</comment>
<accession>A0A0L6VEU8</accession>
<evidence type="ECO:0000256" key="2">
    <source>
        <dbReference type="ARBA" id="ARBA00022771"/>
    </source>
</evidence>
<dbReference type="InterPro" id="IPR003656">
    <property type="entry name" value="Znf_BED"/>
</dbReference>
<feature type="domain" description="BED-type" evidence="5">
    <location>
        <begin position="46"/>
        <end position="98"/>
    </location>
</feature>